<dbReference type="EMBL" id="BARU01019716">
    <property type="protein sequence ID" value="GAH56013.1"/>
    <property type="molecule type" value="Genomic_DNA"/>
</dbReference>
<dbReference type="Pfam" id="PF22544">
    <property type="entry name" value="HYDIN_VesB_CFA65-like_Ig"/>
    <property type="match status" value="1"/>
</dbReference>
<protein>
    <recommendedName>
        <fullName evidence="7">HYDIN/VesB/CFA65-like Ig-like domain-containing protein</fullName>
    </recommendedName>
</protein>
<organism evidence="8">
    <name type="scientific">marine sediment metagenome</name>
    <dbReference type="NCBI Taxonomy" id="412755"/>
    <lineage>
        <taxon>unclassified sequences</taxon>
        <taxon>metagenomes</taxon>
        <taxon>ecological metagenomes</taxon>
    </lineage>
</organism>
<dbReference type="Gene3D" id="2.60.40.10">
    <property type="entry name" value="Immunoglobulins"/>
    <property type="match status" value="1"/>
</dbReference>
<dbReference type="GO" id="GO:0005929">
    <property type="term" value="C:cilium"/>
    <property type="evidence" value="ECO:0007669"/>
    <property type="project" value="UniProtKB-SubCell"/>
</dbReference>
<evidence type="ECO:0000256" key="5">
    <source>
        <dbReference type="ARBA" id="ARBA00023273"/>
    </source>
</evidence>
<keyword evidence="6" id="KW-0812">Transmembrane</keyword>
<comment type="caution">
    <text evidence="8">The sequence shown here is derived from an EMBL/GenBank/DDBJ whole genome shotgun (WGS) entry which is preliminary data.</text>
</comment>
<evidence type="ECO:0000256" key="2">
    <source>
        <dbReference type="ARBA" id="ARBA00004496"/>
    </source>
</evidence>
<dbReference type="InterPro" id="IPR013783">
    <property type="entry name" value="Ig-like_fold"/>
</dbReference>
<feature type="domain" description="HYDIN/VesB/CFA65-like Ig-like" evidence="7">
    <location>
        <begin position="42"/>
        <end position="144"/>
    </location>
</feature>
<evidence type="ECO:0000259" key="7">
    <source>
        <dbReference type="Pfam" id="PF22544"/>
    </source>
</evidence>
<feature type="transmembrane region" description="Helical" evidence="6">
    <location>
        <begin position="6"/>
        <end position="25"/>
    </location>
</feature>
<dbReference type="GO" id="GO:0005737">
    <property type="term" value="C:cytoplasm"/>
    <property type="evidence" value="ECO:0007669"/>
    <property type="project" value="UniProtKB-SubCell"/>
</dbReference>
<sequence length="154" mass="17051">MKKERLWLIIGVIVLVVIVGLYFYLSRTGVISITGIKAPSVQLSSDRFELKMTVEQGGQGNSQFILTNNGTAKASFNIAKTSSEDTTQPDQSPDWLSFYPRNGELEADKSQKIKVTVAALDLKPNSYQAYLQISEQTLREYLTIPIHLTVVGAP</sequence>
<dbReference type="AlphaFoldDB" id="X1IEQ0"/>
<evidence type="ECO:0000256" key="3">
    <source>
        <dbReference type="ARBA" id="ARBA00022490"/>
    </source>
</evidence>
<evidence type="ECO:0000256" key="6">
    <source>
        <dbReference type="SAM" id="Phobius"/>
    </source>
</evidence>
<keyword evidence="3" id="KW-0963">Cytoplasm</keyword>
<gene>
    <name evidence="8" type="ORF">S03H2_32450</name>
</gene>
<comment type="subcellular location">
    <subcellularLocation>
        <location evidence="1">Cell projection</location>
        <location evidence="1">Cilium</location>
    </subcellularLocation>
    <subcellularLocation>
        <location evidence="2">Cytoplasm</location>
    </subcellularLocation>
</comment>
<evidence type="ECO:0000256" key="1">
    <source>
        <dbReference type="ARBA" id="ARBA00004138"/>
    </source>
</evidence>
<keyword evidence="6" id="KW-0472">Membrane</keyword>
<evidence type="ECO:0000256" key="4">
    <source>
        <dbReference type="ARBA" id="ARBA00023069"/>
    </source>
</evidence>
<dbReference type="InterPro" id="IPR053879">
    <property type="entry name" value="HYDIN_VesB_CFA65-like_Ig"/>
</dbReference>
<keyword evidence="6" id="KW-1133">Transmembrane helix</keyword>
<evidence type="ECO:0000313" key="8">
    <source>
        <dbReference type="EMBL" id="GAH56013.1"/>
    </source>
</evidence>
<name>X1IEQ0_9ZZZZ</name>
<keyword evidence="4" id="KW-0969">Cilium</keyword>
<keyword evidence="5" id="KW-0966">Cell projection</keyword>
<accession>X1IEQ0</accession>
<proteinExistence type="predicted"/>
<feature type="non-terminal residue" evidence="8">
    <location>
        <position position="154"/>
    </location>
</feature>
<reference evidence="8" key="1">
    <citation type="journal article" date="2014" name="Front. Microbiol.">
        <title>High frequency of phylogenetically diverse reductive dehalogenase-homologous genes in deep subseafloor sedimentary metagenomes.</title>
        <authorList>
            <person name="Kawai M."/>
            <person name="Futagami T."/>
            <person name="Toyoda A."/>
            <person name="Takaki Y."/>
            <person name="Nishi S."/>
            <person name="Hori S."/>
            <person name="Arai W."/>
            <person name="Tsubouchi T."/>
            <person name="Morono Y."/>
            <person name="Uchiyama I."/>
            <person name="Ito T."/>
            <person name="Fujiyama A."/>
            <person name="Inagaki F."/>
            <person name="Takami H."/>
        </authorList>
    </citation>
    <scope>NUCLEOTIDE SEQUENCE</scope>
    <source>
        <strain evidence="8">Expedition CK06-06</strain>
    </source>
</reference>